<evidence type="ECO:0000256" key="14">
    <source>
        <dbReference type="ARBA" id="ARBA00022989"/>
    </source>
</evidence>
<dbReference type="PANTHER" id="PTHR10846:SF70">
    <property type="entry name" value="ZYDECO, ISOFORM F"/>
    <property type="match status" value="1"/>
</dbReference>
<reference evidence="28" key="2">
    <citation type="submission" date="2020-05" db="UniProtKB">
        <authorList>
            <consortium name="EnsemblMetazoa"/>
        </authorList>
    </citation>
    <scope>IDENTIFICATION</scope>
    <source>
        <strain evidence="28">MINIMUS1</strain>
    </source>
</reference>
<dbReference type="GO" id="GO:0005262">
    <property type="term" value="F:calcium channel activity"/>
    <property type="evidence" value="ECO:0007669"/>
    <property type="project" value="TreeGrafter"/>
</dbReference>
<feature type="transmembrane region" description="Helical" evidence="26">
    <location>
        <begin position="1009"/>
        <end position="1030"/>
    </location>
</feature>
<feature type="transmembrane region" description="Helical" evidence="26">
    <location>
        <begin position="65"/>
        <end position="89"/>
    </location>
</feature>
<keyword evidence="12" id="KW-0769">Symport</keyword>
<dbReference type="GO" id="GO:0006874">
    <property type="term" value="P:intracellular calcium ion homeostasis"/>
    <property type="evidence" value="ECO:0007669"/>
    <property type="project" value="TreeGrafter"/>
</dbReference>
<name>A0A182WE41_9DIPT</name>
<feature type="transmembrane region" description="Helical" evidence="26">
    <location>
        <begin position="822"/>
        <end position="841"/>
    </location>
</feature>
<evidence type="ECO:0000256" key="18">
    <source>
        <dbReference type="ARBA" id="ARBA00023136"/>
    </source>
</evidence>
<dbReference type="FunFam" id="1.20.1420.30:FF:000015">
    <property type="entry name" value="sodium/potassium/calcium exchanger 5 isoform X2"/>
    <property type="match status" value="2"/>
</dbReference>
<evidence type="ECO:0000256" key="26">
    <source>
        <dbReference type="SAM" id="Phobius"/>
    </source>
</evidence>
<accession>A0A182WE41</accession>
<evidence type="ECO:0000313" key="29">
    <source>
        <dbReference type="Proteomes" id="UP000075920"/>
    </source>
</evidence>
<evidence type="ECO:0000256" key="19">
    <source>
        <dbReference type="ARBA" id="ARBA00023201"/>
    </source>
</evidence>
<feature type="transmembrane region" description="Helical" evidence="26">
    <location>
        <begin position="515"/>
        <end position="533"/>
    </location>
</feature>
<keyword evidence="18 26" id="KW-0472">Membrane</keyword>
<keyword evidence="8" id="KW-0716">Sensory transduction</keyword>
<sequence>MNCTQPAIDDFPRDLFTEEQRQNGAVVLHAIASLYLFVALAVVCDKYFVPAVEKICQALNMSNDVAGATFMAAATSAPELFVNVIGTFITEGDIGVGTIVGSAVFNILAVAACCGIGAGMVVPLDWWPLTRDCLAYGITVAILICIIHDERVEWYEALILVLLYIVYIAVMYYDKSFQKCAREAIEARTPLRIGHFQQNGNLKNVAHIDAPAELTSPATTSTGVDVEMQIKPFTSIDLRVPETAMATATTDLETNKTSASTSIDPTSAEGEPGDESVPERPPPPPSPATPPVQESDKGNGADQKEASSLPLKEWNGENGHGTTGPVAEAVVRALESGTSASAGTDVDGPNPDGASAAAEDEDEFKLLKYPLGKSAFRQFSWIITWPIHLLFMFTIPNCETPRFRNWFPLTFIMCIVWIGSLSYVVAWMITIIGDTLKIPDSVMGITFLAAGTSVPEAVSSVIVAKQGHGSMGISNSIGSNTFDILLCLGLPWFIKAAFSPIEPGHHWVGINSAGLEYSAISLLSTLLMLYIAFSLNKFKLDRRVGNACLIMYAVFLILASLIELNVFFRVNLPTSAREMVKPGTNTSNANSFCGIRNRRIRVAFVLRVLFVLCLGSLHVLNLALTPSDSKATNYGIRSAVDDSVAVGARRLLTIPQSEVELLDLLNGTFPPELSTSITPLDGVENATDRTDTERNCTPAAIFEFPSDGFTREDRRHGWILVHVVIACYCFWLLAIVCDDYFVPAIELMCKKLQVKEDVAGATFMAAASSSPELFINCVGTFVTKGDLGVGAVVGSAVFNILAVPAVCGLLGGQVVQLRWWPVTRDSMMYGMAVIGLIAVLYDGRVMWYEATVLVSAYVFYITAMYCNDTINRFMSKTFRRKSYIRPYTEVTEISPLLSNGANGKSTPATGSKNGTNGQHACDSDASDDSFEEYELATSPWNHRDDSLMAFVCRWPITFILWATIPDCRRYPRLRLVTFFACIFWIGITSYFVAFLITVVGDTIDIPDSVMGLTFLAAGTSVPEAVSSIIVTNQGHGEMGISNSIGSNTFDILLCLGLPWLIKSLAFPAVPGERWVTLNSSGLTYSAISLLSTLCGLYMAFWCNRFKLDWKVGLTCLSITFVLLIPMAMSMVVIDSNTNNTAHLDISTDPLVDSNTTELNFYSLPDNSTIAAPIYLTLDERIELEKLTWHWYPWRRINYDVLPDGKKVQVFCAGGSSMDDLPDDIFTQEQRMQGAIVLHFVGAIYFFTMVAYICSEYFLPSVECICEDLNLTQDVAAATFMAVASTMPEFFTNTISTFIADSDMGLGTVMGSLLFNTLGVAGLAGLATKAPVQLDWWPLTRDSIVFSGHVALLIGFAWDGRIYWYEAMVFFILFFVYFLLMFQNKRLMKIAKKYIEVKWNLCARVIRNIEEDERIAAEAQTQQEIATIPNLARKTLDKPAFRASTASILSEQMAETKMKMGELQIPARHVVEDPGEYDDMTLWKISSETWYRAIWWWYSWPLRFITHFTIPSPAKMRRWYPLTFIMCVAYLAGCAFMIFWLLSIIGYTFDIPESVMGLTFLAFGGCMPEAVSAVLVIRSGSGAMGVSNAMGANSLAILFSLGLPWFIRTLSDGGSSNNSYLVIASYGLQYSIIALLGAIAWLYIVIYVAVYKLRKRVGMVLFVGYGIIVAFMILNELDVIIPSGEEC</sequence>
<keyword evidence="13" id="KW-0630">Potassium</keyword>
<reference evidence="29" key="1">
    <citation type="submission" date="2013-03" db="EMBL/GenBank/DDBJ databases">
        <title>The Genome Sequence of Anopheles minimus MINIMUS1.</title>
        <authorList>
            <consortium name="The Broad Institute Genomics Platform"/>
            <person name="Neafsey D.E."/>
            <person name="Walton C."/>
            <person name="Walker B."/>
            <person name="Young S.K."/>
            <person name="Zeng Q."/>
            <person name="Gargeya S."/>
            <person name="Fitzgerald M."/>
            <person name="Haas B."/>
            <person name="Abouelleil A."/>
            <person name="Allen A.W."/>
            <person name="Alvarado L."/>
            <person name="Arachchi H.M."/>
            <person name="Berlin A.M."/>
            <person name="Chapman S.B."/>
            <person name="Gainer-Dewar J."/>
            <person name="Goldberg J."/>
            <person name="Griggs A."/>
            <person name="Gujja S."/>
            <person name="Hansen M."/>
            <person name="Howarth C."/>
            <person name="Imamovic A."/>
            <person name="Ireland A."/>
            <person name="Larimer J."/>
            <person name="McCowan C."/>
            <person name="Murphy C."/>
            <person name="Pearson M."/>
            <person name="Poon T.W."/>
            <person name="Priest M."/>
            <person name="Roberts A."/>
            <person name="Saif S."/>
            <person name="Shea T."/>
            <person name="Sisk P."/>
            <person name="Sykes S."/>
            <person name="Wortman J."/>
            <person name="Nusbaum C."/>
            <person name="Birren B."/>
        </authorList>
    </citation>
    <scope>NUCLEOTIDE SEQUENCE [LARGE SCALE GENOMIC DNA]</scope>
    <source>
        <strain evidence="29">MINIMUS1</strain>
    </source>
</reference>
<feature type="transmembrane region" description="Helical" evidence="26">
    <location>
        <begin position="1274"/>
        <end position="1299"/>
    </location>
</feature>
<evidence type="ECO:0000256" key="12">
    <source>
        <dbReference type="ARBA" id="ARBA00022847"/>
    </source>
</evidence>
<evidence type="ECO:0000256" key="7">
    <source>
        <dbReference type="ARBA" id="ARBA00022568"/>
    </source>
</evidence>
<keyword evidence="10" id="KW-0732">Signal</keyword>
<keyword evidence="9 26" id="KW-0812">Transmembrane</keyword>
<dbReference type="Gene3D" id="1.20.1420.30">
    <property type="entry name" value="NCX, central ion-binding region"/>
    <property type="match status" value="6"/>
</dbReference>
<feature type="transmembrane region" description="Helical" evidence="26">
    <location>
        <begin position="407"/>
        <end position="430"/>
    </location>
</feature>
<dbReference type="FunFam" id="1.20.1420.30:FF:000009">
    <property type="entry name" value="sodium/potassium/calcium exchanger 5 isoform X2"/>
    <property type="match status" value="3"/>
</dbReference>
<comment type="similarity">
    <text evidence="3">Belongs to the Ca(2+):cation antiporter (CaCA) (TC 2.A.19) family. SLC24A subfamily.</text>
</comment>
<dbReference type="InterPro" id="IPR004481">
    <property type="entry name" value="K/Na/Ca-exchanger"/>
</dbReference>
<feature type="transmembrane region" description="Helical" evidence="26">
    <location>
        <begin position="25"/>
        <end position="44"/>
    </location>
</feature>
<keyword evidence="16" id="KW-0915">Sodium</keyword>
<feature type="compositionally biased region" description="Basic and acidic residues" evidence="25">
    <location>
        <begin position="294"/>
        <end position="305"/>
    </location>
</feature>
<feature type="transmembrane region" description="Helical" evidence="26">
    <location>
        <begin position="717"/>
        <end position="737"/>
    </location>
</feature>
<dbReference type="Pfam" id="PF01699">
    <property type="entry name" value="Na_Ca_ex"/>
    <property type="match status" value="6"/>
</dbReference>
<keyword evidence="17" id="KW-0406">Ion transport</keyword>
<keyword evidence="19" id="KW-0739">Sodium transport</keyword>
<feature type="transmembrane region" description="Helical" evidence="26">
    <location>
        <begin position="975"/>
        <end position="997"/>
    </location>
</feature>
<feature type="domain" description="Sodium/calcium exchanger membrane region" evidence="27">
    <location>
        <begin position="1519"/>
        <end position="1672"/>
    </location>
</feature>
<evidence type="ECO:0000256" key="23">
    <source>
        <dbReference type="ARBA" id="ARBA00081356"/>
    </source>
</evidence>
<feature type="transmembrane region" description="Helical" evidence="26">
    <location>
        <begin position="1305"/>
        <end position="1326"/>
    </location>
</feature>
<keyword evidence="15" id="KW-0333">Golgi apparatus</keyword>
<evidence type="ECO:0000256" key="25">
    <source>
        <dbReference type="SAM" id="MobiDB-lite"/>
    </source>
</evidence>
<feature type="transmembrane region" description="Helical" evidence="26">
    <location>
        <begin position="476"/>
        <end position="494"/>
    </location>
</feature>
<evidence type="ECO:0000256" key="10">
    <source>
        <dbReference type="ARBA" id="ARBA00022729"/>
    </source>
</evidence>
<dbReference type="GO" id="GO:0005794">
    <property type="term" value="C:Golgi apparatus"/>
    <property type="evidence" value="ECO:0007669"/>
    <property type="project" value="UniProtKB-SubCell"/>
</dbReference>
<feature type="region of interest" description="Disordered" evidence="25">
    <location>
        <begin position="898"/>
        <end position="925"/>
    </location>
</feature>
<dbReference type="Proteomes" id="UP000075920">
    <property type="component" value="Unassembled WGS sequence"/>
</dbReference>
<dbReference type="GO" id="GO:0008273">
    <property type="term" value="F:calcium, potassium:sodium antiporter activity"/>
    <property type="evidence" value="ECO:0007669"/>
    <property type="project" value="TreeGrafter"/>
</dbReference>
<feature type="transmembrane region" description="Helical" evidence="26">
    <location>
        <begin position="1656"/>
        <end position="1673"/>
    </location>
</feature>
<evidence type="ECO:0000256" key="8">
    <source>
        <dbReference type="ARBA" id="ARBA00022606"/>
    </source>
</evidence>
<evidence type="ECO:0000256" key="22">
    <source>
        <dbReference type="ARBA" id="ARBA00069887"/>
    </source>
</evidence>
<evidence type="ECO:0000256" key="2">
    <source>
        <dbReference type="ARBA" id="ARBA00004223"/>
    </source>
</evidence>
<feature type="domain" description="Sodium/calcium exchanger membrane region" evidence="27">
    <location>
        <begin position="408"/>
        <end position="559"/>
    </location>
</feature>
<evidence type="ECO:0000256" key="1">
    <source>
        <dbReference type="ARBA" id="ARBA00004166"/>
    </source>
</evidence>
<feature type="compositionally biased region" description="Pro residues" evidence="25">
    <location>
        <begin position="279"/>
        <end position="290"/>
    </location>
</feature>
<evidence type="ECO:0000256" key="17">
    <source>
        <dbReference type="ARBA" id="ARBA00023065"/>
    </source>
</evidence>
<evidence type="ECO:0000256" key="3">
    <source>
        <dbReference type="ARBA" id="ARBA00005364"/>
    </source>
</evidence>
<feature type="transmembrane region" description="Helical" evidence="26">
    <location>
        <begin position="1588"/>
        <end position="1606"/>
    </location>
</feature>
<feature type="transmembrane region" description="Helical" evidence="26">
    <location>
        <begin position="1081"/>
        <end position="1101"/>
    </location>
</feature>
<feature type="transmembrane region" description="Helical" evidence="26">
    <location>
        <begin position="95"/>
        <end position="121"/>
    </location>
</feature>
<feature type="transmembrane region" description="Helical" evidence="26">
    <location>
        <begin position="549"/>
        <end position="568"/>
    </location>
</feature>
<protein>
    <recommendedName>
        <fullName evidence="22">Sodium/potassium/calcium exchanger 5</fullName>
    </recommendedName>
    <alternativeName>
        <fullName evidence="23">Na(+)/K(+)/Ca(2+)-exchange protein 5</fullName>
    </alternativeName>
    <alternativeName>
        <fullName evidence="24">Solute carrier family 24 member 5</fullName>
    </alternativeName>
</protein>
<comment type="catalytic activity">
    <reaction evidence="20">
        <text>Ca(2+)(out) + K(+)(out) + 4 Na(+)(in) = Ca(2+)(in) + K(+)(in) + 4 Na(+)(out)</text>
        <dbReference type="Rhea" id="RHEA:69967"/>
        <dbReference type="ChEBI" id="CHEBI:29101"/>
        <dbReference type="ChEBI" id="CHEBI:29103"/>
        <dbReference type="ChEBI" id="CHEBI:29108"/>
    </reaction>
</comment>
<feature type="compositionally biased region" description="Polar residues" evidence="25">
    <location>
        <begin position="898"/>
        <end position="918"/>
    </location>
</feature>
<dbReference type="STRING" id="112268.A0A182WE41"/>
<feature type="transmembrane region" description="Helical" evidence="26">
    <location>
        <begin position="604"/>
        <end position="624"/>
    </location>
</feature>
<evidence type="ECO:0000256" key="6">
    <source>
        <dbReference type="ARBA" id="ARBA00022538"/>
    </source>
</evidence>
<feature type="domain" description="Sodium/calcium exchanger membrane region" evidence="27">
    <location>
        <begin position="1240"/>
        <end position="1381"/>
    </location>
</feature>
<evidence type="ECO:0000256" key="16">
    <source>
        <dbReference type="ARBA" id="ARBA00023053"/>
    </source>
</evidence>
<evidence type="ECO:0000256" key="15">
    <source>
        <dbReference type="ARBA" id="ARBA00023034"/>
    </source>
</evidence>
<feature type="region of interest" description="Disordered" evidence="25">
    <location>
        <begin position="249"/>
        <end position="324"/>
    </location>
</feature>
<feature type="transmembrane region" description="Helical" evidence="26">
    <location>
        <begin position="1235"/>
        <end position="1253"/>
    </location>
</feature>
<feature type="compositionally biased region" description="Polar residues" evidence="25">
    <location>
        <begin position="249"/>
        <end position="265"/>
    </location>
</feature>
<proteinExistence type="inferred from homology"/>
<evidence type="ECO:0000256" key="9">
    <source>
        <dbReference type="ARBA" id="ARBA00022692"/>
    </source>
</evidence>
<comment type="function">
    <text evidence="21">Calcium, potassium:sodium antiporter that transports 1 Ca(2+) and 1 K(+) to the melanosome in exchange for 4 cytoplasmic Na(+). Involved in pigmentation, possibly by participating in ion transport in melanosomes. Predominant sodium-calcium exchanger in melanocytes.</text>
</comment>
<evidence type="ECO:0000256" key="24">
    <source>
        <dbReference type="ARBA" id="ARBA00082809"/>
    </source>
</evidence>
<dbReference type="InterPro" id="IPR044880">
    <property type="entry name" value="NCX_ion-bd_dom_sf"/>
</dbReference>
<evidence type="ECO:0000256" key="5">
    <source>
        <dbReference type="ARBA" id="ARBA00022449"/>
    </source>
</evidence>
<dbReference type="GO" id="GO:0015293">
    <property type="term" value="F:symporter activity"/>
    <property type="evidence" value="ECO:0007669"/>
    <property type="project" value="UniProtKB-KW"/>
</dbReference>
<feature type="transmembrane region" description="Helical" evidence="26">
    <location>
        <begin position="788"/>
        <end position="810"/>
    </location>
</feature>
<feature type="transmembrane region" description="Helical" evidence="26">
    <location>
        <begin position="1554"/>
        <end position="1576"/>
    </location>
</feature>
<feature type="domain" description="Sodium/calcium exchanger membrane region" evidence="27">
    <location>
        <begin position="724"/>
        <end position="865"/>
    </location>
</feature>
<keyword evidence="4" id="KW-0813">Transport</keyword>
<feature type="transmembrane region" description="Helical" evidence="26">
    <location>
        <begin position="847"/>
        <end position="866"/>
    </location>
</feature>
<keyword evidence="5" id="KW-0050">Antiport</keyword>
<dbReference type="NCBIfam" id="TIGR00367">
    <property type="entry name" value="calcium/sodium antiporter"/>
    <property type="match status" value="2"/>
</dbReference>
<dbReference type="InterPro" id="IPR004837">
    <property type="entry name" value="NaCa_Exmemb"/>
</dbReference>
<evidence type="ECO:0000256" key="21">
    <source>
        <dbReference type="ARBA" id="ARBA00058187"/>
    </source>
</evidence>
<feature type="transmembrane region" description="Helical" evidence="26">
    <location>
        <begin position="375"/>
        <end position="395"/>
    </location>
</feature>
<feature type="transmembrane region" description="Helical" evidence="26">
    <location>
        <begin position="133"/>
        <end position="149"/>
    </location>
</feature>
<feature type="transmembrane region" description="Helical" evidence="26">
    <location>
        <begin position="1113"/>
        <end position="1133"/>
    </location>
</feature>
<feature type="domain" description="Sodium/calcium exchanger membrane region" evidence="27">
    <location>
        <begin position="975"/>
        <end position="1121"/>
    </location>
</feature>
<evidence type="ECO:0000259" key="27">
    <source>
        <dbReference type="Pfam" id="PF01699"/>
    </source>
</evidence>
<feature type="transmembrane region" description="Helical" evidence="26">
    <location>
        <begin position="1521"/>
        <end position="1548"/>
    </location>
</feature>
<feature type="region of interest" description="Disordered" evidence="25">
    <location>
        <begin position="338"/>
        <end position="359"/>
    </location>
</feature>
<organism evidence="28 29">
    <name type="scientific">Anopheles minimus</name>
    <dbReference type="NCBI Taxonomy" id="112268"/>
    <lineage>
        <taxon>Eukaryota</taxon>
        <taxon>Metazoa</taxon>
        <taxon>Ecdysozoa</taxon>
        <taxon>Arthropoda</taxon>
        <taxon>Hexapoda</taxon>
        <taxon>Insecta</taxon>
        <taxon>Pterygota</taxon>
        <taxon>Neoptera</taxon>
        <taxon>Endopterygota</taxon>
        <taxon>Diptera</taxon>
        <taxon>Nematocera</taxon>
        <taxon>Culicoidea</taxon>
        <taxon>Culicidae</taxon>
        <taxon>Anophelinae</taxon>
        <taxon>Anopheles</taxon>
    </lineage>
</organism>
<feature type="transmembrane region" description="Helical" evidence="26">
    <location>
        <begin position="1626"/>
        <end position="1649"/>
    </location>
</feature>
<keyword evidence="14 26" id="KW-1133">Transmembrane helix</keyword>
<feature type="transmembrane region" description="Helical" evidence="26">
    <location>
        <begin position="442"/>
        <end position="464"/>
    </location>
</feature>
<evidence type="ECO:0000256" key="11">
    <source>
        <dbReference type="ARBA" id="ARBA00022837"/>
    </source>
</evidence>
<evidence type="ECO:0000313" key="28">
    <source>
        <dbReference type="EnsemblMetazoa" id="AMIN008637-PA"/>
    </source>
</evidence>
<evidence type="ECO:0000256" key="20">
    <source>
        <dbReference type="ARBA" id="ARBA00033627"/>
    </source>
</evidence>
<keyword evidence="6" id="KW-0633">Potassium transport</keyword>
<comment type="subcellular location">
    <subcellularLocation>
        <location evidence="1">Golgi apparatus</location>
        <location evidence="1">trans-Golgi network membrane</location>
        <topology evidence="1">Multi-pass membrane protein</topology>
    </subcellularLocation>
    <subcellularLocation>
        <location evidence="2">Melanosome</location>
    </subcellularLocation>
</comment>
<dbReference type="PANTHER" id="PTHR10846">
    <property type="entry name" value="SODIUM/POTASSIUM/CALCIUM EXCHANGER"/>
    <property type="match status" value="1"/>
</dbReference>
<feature type="transmembrane region" description="Helical" evidence="26">
    <location>
        <begin position="155"/>
        <end position="173"/>
    </location>
</feature>
<feature type="domain" description="Sodium/calcium exchanger membrane region" evidence="27">
    <location>
        <begin position="30"/>
        <end position="172"/>
    </location>
</feature>
<keyword evidence="11" id="KW-0106">Calcium</keyword>
<keyword evidence="7" id="KW-0109">Calcium transport</keyword>
<keyword evidence="29" id="KW-1185">Reference proteome</keyword>
<feature type="transmembrane region" description="Helical" evidence="26">
    <location>
        <begin position="1363"/>
        <end position="1381"/>
    </location>
</feature>
<dbReference type="VEuPathDB" id="VectorBase:AMIN008637"/>
<evidence type="ECO:0000256" key="4">
    <source>
        <dbReference type="ARBA" id="ARBA00022448"/>
    </source>
</evidence>
<evidence type="ECO:0000256" key="13">
    <source>
        <dbReference type="ARBA" id="ARBA00022958"/>
    </source>
</evidence>
<dbReference type="GO" id="GO:0005886">
    <property type="term" value="C:plasma membrane"/>
    <property type="evidence" value="ECO:0007669"/>
    <property type="project" value="TreeGrafter"/>
</dbReference>
<dbReference type="EnsemblMetazoa" id="AMIN008637-RA">
    <property type="protein sequence ID" value="AMIN008637-PA"/>
    <property type="gene ID" value="AMIN008637"/>
</dbReference>